<dbReference type="PANTHER" id="PTHR38795:SF1">
    <property type="entry name" value="DUF6604 DOMAIN-CONTAINING PROTEIN"/>
    <property type="match status" value="1"/>
</dbReference>
<feature type="non-terminal residue" evidence="3">
    <location>
        <position position="1"/>
    </location>
</feature>
<dbReference type="STRING" id="2594813.A0A395MSZ4"/>
<dbReference type="PANTHER" id="PTHR38795">
    <property type="entry name" value="DUF6604 DOMAIN-CONTAINING PROTEIN"/>
    <property type="match status" value="1"/>
</dbReference>
<protein>
    <recommendedName>
        <fullName evidence="2">DUF6604 domain-containing protein</fullName>
    </recommendedName>
</protein>
<evidence type="ECO:0000313" key="4">
    <source>
        <dbReference type="Proteomes" id="UP000265631"/>
    </source>
</evidence>
<dbReference type="Pfam" id="PF20253">
    <property type="entry name" value="DUF6604"/>
    <property type="match status" value="1"/>
</dbReference>
<accession>A0A395MSZ4</accession>
<proteinExistence type="predicted"/>
<dbReference type="EMBL" id="PXXK01000126">
    <property type="protein sequence ID" value="RFN50817.1"/>
    <property type="molecule type" value="Genomic_DNA"/>
</dbReference>
<comment type="caution">
    <text evidence="3">The sequence shown here is derived from an EMBL/GenBank/DDBJ whole genome shotgun (WGS) entry which is preliminary data.</text>
</comment>
<gene>
    <name evidence="3" type="ORF">FIE12Z_4893</name>
</gene>
<evidence type="ECO:0000259" key="2">
    <source>
        <dbReference type="Pfam" id="PF20253"/>
    </source>
</evidence>
<evidence type="ECO:0000256" key="1">
    <source>
        <dbReference type="SAM" id="MobiDB-lite"/>
    </source>
</evidence>
<dbReference type="AlphaFoldDB" id="A0A395MSZ4"/>
<feature type="region of interest" description="Disordered" evidence="1">
    <location>
        <begin position="29"/>
        <end position="62"/>
    </location>
</feature>
<feature type="domain" description="DUF6604" evidence="2">
    <location>
        <begin position="13"/>
        <end position="233"/>
    </location>
</feature>
<keyword evidence="4" id="KW-1185">Reference proteome</keyword>
<dbReference type="Proteomes" id="UP000265631">
    <property type="component" value="Unassembled WGS sequence"/>
</dbReference>
<dbReference type="InterPro" id="IPR046539">
    <property type="entry name" value="DUF6604"/>
</dbReference>
<organism evidence="3 4">
    <name type="scientific">Fusarium flagelliforme</name>
    <dbReference type="NCBI Taxonomy" id="2675880"/>
    <lineage>
        <taxon>Eukaryota</taxon>
        <taxon>Fungi</taxon>
        <taxon>Dikarya</taxon>
        <taxon>Ascomycota</taxon>
        <taxon>Pezizomycotina</taxon>
        <taxon>Sordariomycetes</taxon>
        <taxon>Hypocreomycetidae</taxon>
        <taxon>Hypocreales</taxon>
        <taxon>Nectriaceae</taxon>
        <taxon>Fusarium</taxon>
        <taxon>Fusarium incarnatum-equiseti species complex</taxon>
    </lineage>
</organism>
<name>A0A395MSZ4_9HYPO</name>
<evidence type="ECO:0000313" key="3">
    <source>
        <dbReference type="EMBL" id="RFN50817.1"/>
    </source>
</evidence>
<reference evidence="3 4" key="1">
    <citation type="journal article" date="2018" name="PLoS Pathog.">
        <title>Evolution of structural diversity of trichothecenes, a family of toxins produced by plant pathogenic and entomopathogenic fungi.</title>
        <authorList>
            <person name="Proctor R.H."/>
            <person name="McCormick S.P."/>
            <person name="Kim H.S."/>
            <person name="Cardoza R.E."/>
            <person name="Stanley A.M."/>
            <person name="Lindo L."/>
            <person name="Kelly A."/>
            <person name="Brown D.W."/>
            <person name="Lee T."/>
            <person name="Vaughan M.M."/>
            <person name="Alexander N.J."/>
            <person name="Busman M."/>
            <person name="Gutierrez S."/>
        </authorList>
    </citation>
    <scope>NUCLEOTIDE SEQUENCE [LARGE SCALE GENOMIC DNA]</scope>
    <source>
        <strain evidence="3 4">NRRL 13405</strain>
    </source>
</reference>
<sequence>CTRSTNKTPTLSSVAAWLASTARKCGYPADLLSGASKSKGPGGRPKGKARKDAKKQQQASQSGTSAPKYIIAIKDFIPLAEYIISSTKPLISVPGSFAETIDRVIYTRFKFGDKMQKRGMERDDMSDESHNYFVGVLESVRGILRPRMPVETPASVSIEDLTNRFSGLNVYEPSQEFIDAPDLVRPEKVQGDDNNYEAEVSQSFDDTFMACAVLAKELYSLRYHITSTWVAFAAIDLARSLMDQVFPIFESRHGSTKLMHTCAFFQALAAGFAEEEIAAWGGPEDGNEGLYDVGNEFFLNTIILLQSLEYTVGPKQIMFYKEGMFGTYDPKSDWSRKDGNAKLKEDKVILGEFFLEAVMLTRAVDVYPVQDEFLRGVREMDKTGKMPFYLVFAAQVLLDIHHFMRGGTGLAFEALSRNIDGMRADLHQQMDYNKEVKPVNRSATNERALRELEGKMRYIEEDPIFRAKQKLARKDGDLPAETQKHRIVILSSILSGLLINHFRAGIYELGITVMNCWGSVTASAHLYNALGSEGLIESDSWGDMEIVQSFLGISNFFVDWVLGFCHLQQWESVEHETDAGVIQMYSACDPKGRERRNQRKKATEGGKVKAEELLVPLASALTGELTEFGFPYMYMHHMTWEILNTIKSACDPILRRLNGPAYLENENQLPLIVGYIFDALYQDPEGDGKELMRTAAEVFKRVMQKGIGGGAKIKFCELNTSMSIKHNSELYGESHKRYHERHGGKPAEDCAWDCGWHADWENDDEKEKEKEDDKDS</sequence>